<comment type="subcellular location">
    <subcellularLocation>
        <location evidence="1">Cell outer membrane</location>
    </subcellularLocation>
</comment>
<accession>N9VLE6</accession>
<evidence type="ECO:0000256" key="5">
    <source>
        <dbReference type="ARBA" id="ARBA00022692"/>
    </source>
</evidence>
<dbReference type="Gene3D" id="1.20.1600.10">
    <property type="entry name" value="Outer membrane efflux proteins (OEP)"/>
    <property type="match status" value="1"/>
</dbReference>
<dbReference type="InterPro" id="IPR003423">
    <property type="entry name" value="OMP_efflux"/>
</dbReference>
<keyword evidence="7" id="KW-0998">Cell outer membrane</keyword>
<name>N9VLE6_9GAMM</name>
<gene>
    <name evidence="8" type="ORF">G114_09164</name>
</gene>
<dbReference type="GO" id="GO:0015562">
    <property type="term" value="F:efflux transmembrane transporter activity"/>
    <property type="evidence" value="ECO:0007669"/>
    <property type="project" value="InterPro"/>
</dbReference>
<dbReference type="EMBL" id="APVG01000020">
    <property type="protein sequence ID" value="ENY72151.1"/>
    <property type="molecule type" value="Genomic_DNA"/>
</dbReference>
<sequence length="476" mass="52532">MGGALLCCLLSVRVGAAEVTFAEAWSRLQQQDEGLAAEREGVSRAQAMREAAKDLYLPKIDVGANYTRLDQPVEMDLMDLNPIASHPELLQMLPALQSMLNGILASQGKPPLPMPHLSRNDFITPLTEQNVVTSSVKALWPLFVGGRIDAVQDIRAAQVNEARELLAIKQQASFESLSQTYFGVVLAGQVVQTRQEIEQGLTHHYDHAKKLEAQGQIARVELLSAQSALDRARIETQKARRSLEITELALSRLIKLDSAEPSNPLFVNQQTPELAPLVEQTLAVHPGLKMLMAKREQAKGLIRVEQGKYAPEVFLYGNYNLYEQDTLAAKMAPDWLVGVGVSMPLVSRDGRSETVAAAKSAELQVNLLEAKTRRDLELLVEKTWREAGQALEEYQSLSSTQQLAEENVKLRDKAFGQGLSTSLDVVDARNQLAGVKTQRAAAAYQYVVSLARLMALGGETDQFRHYQQEQGIEVTQ</sequence>
<evidence type="ECO:0000256" key="3">
    <source>
        <dbReference type="ARBA" id="ARBA00022448"/>
    </source>
</evidence>
<evidence type="ECO:0000256" key="2">
    <source>
        <dbReference type="ARBA" id="ARBA00007613"/>
    </source>
</evidence>
<dbReference type="Proteomes" id="UP000023775">
    <property type="component" value="Unassembled WGS sequence"/>
</dbReference>
<comment type="similarity">
    <text evidence="2">Belongs to the outer membrane factor (OMF) (TC 1.B.17) family.</text>
</comment>
<reference evidence="8 9" key="1">
    <citation type="journal article" date="2013" name="Genome Announc.">
        <title>Draft Genome Sequence of the Aeromonas diversa Type Strain.</title>
        <authorList>
            <person name="Farfan M."/>
            <person name="Spataro N."/>
            <person name="Sanglas A."/>
            <person name="Albarral V."/>
            <person name="Loren J.G."/>
            <person name="Bosch E."/>
            <person name="Fuste M.C."/>
        </authorList>
    </citation>
    <scope>NUCLEOTIDE SEQUENCE [LARGE SCALE GENOMIC DNA]</scope>
    <source>
        <strain evidence="8 9">2478-85</strain>
    </source>
</reference>
<dbReference type="PANTHER" id="PTHR30026:SF5">
    <property type="entry name" value="ABC-TYPE EFFLUX SYSTEM SECRETIN COMPONENT"/>
    <property type="match status" value="1"/>
</dbReference>
<comment type="caution">
    <text evidence="8">The sequence shown here is derived from an EMBL/GenBank/DDBJ whole genome shotgun (WGS) entry which is preliminary data.</text>
</comment>
<evidence type="ECO:0000256" key="7">
    <source>
        <dbReference type="ARBA" id="ARBA00023237"/>
    </source>
</evidence>
<dbReference type="AlphaFoldDB" id="N9VLE6"/>
<keyword evidence="4" id="KW-1134">Transmembrane beta strand</keyword>
<dbReference type="PANTHER" id="PTHR30026">
    <property type="entry name" value="OUTER MEMBRANE PROTEIN TOLC"/>
    <property type="match status" value="1"/>
</dbReference>
<dbReference type="PATRIC" id="fig|1268237.3.peg.1805"/>
<proteinExistence type="inferred from homology"/>
<evidence type="ECO:0000313" key="9">
    <source>
        <dbReference type="Proteomes" id="UP000023775"/>
    </source>
</evidence>
<organism evidence="8 9">
    <name type="scientific">Aeromonas diversa CDC 2478-85</name>
    <dbReference type="NCBI Taxonomy" id="1268237"/>
    <lineage>
        <taxon>Bacteria</taxon>
        <taxon>Pseudomonadati</taxon>
        <taxon>Pseudomonadota</taxon>
        <taxon>Gammaproteobacteria</taxon>
        <taxon>Aeromonadales</taxon>
        <taxon>Aeromonadaceae</taxon>
        <taxon>Aeromonas</taxon>
    </lineage>
</organism>
<dbReference type="GO" id="GO:0009279">
    <property type="term" value="C:cell outer membrane"/>
    <property type="evidence" value="ECO:0007669"/>
    <property type="project" value="UniProtKB-SubCell"/>
</dbReference>
<keyword evidence="3" id="KW-0813">Transport</keyword>
<dbReference type="SUPFAM" id="SSF56954">
    <property type="entry name" value="Outer membrane efflux proteins (OEP)"/>
    <property type="match status" value="1"/>
</dbReference>
<dbReference type="Pfam" id="PF02321">
    <property type="entry name" value="OEP"/>
    <property type="match status" value="2"/>
</dbReference>
<dbReference type="GO" id="GO:0015288">
    <property type="term" value="F:porin activity"/>
    <property type="evidence" value="ECO:0007669"/>
    <property type="project" value="TreeGrafter"/>
</dbReference>
<keyword evidence="6" id="KW-0472">Membrane</keyword>
<evidence type="ECO:0000256" key="4">
    <source>
        <dbReference type="ARBA" id="ARBA00022452"/>
    </source>
</evidence>
<keyword evidence="5" id="KW-0812">Transmembrane</keyword>
<evidence type="ECO:0000313" key="8">
    <source>
        <dbReference type="EMBL" id="ENY72151.1"/>
    </source>
</evidence>
<evidence type="ECO:0000256" key="1">
    <source>
        <dbReference type="ARBA" id="ARBA00004442"/>
    </source>
</evidence>
<protein>
    <submittedName>
        <fullName evidence="8">Outer membrane efflux protein</fullName>
    </submittedName>
</protein>
<keyword evidence="9" id="KW-1185">Reference proteome</keyword>
<dbReference type="GO" id="GO:1990281">
    <property type="term" value="C:efflux pump complex"/>
    <property type="evidence" value="ECO:0007669"/>
    <property type="project" value="TreeGrafter"/>
</dbReference>
<evidence type="ECO:0000256" key="6">
    <source>
        <dbReference type="ARBA" id="ARBA00023136"/>
    </source>
</evidence>
<dbReference type="eggNOG" id="COG1538">
    <property type="taxonomic scope" value="Bacteria"/>
</dbReference>
<dbReference type="InterPro" id="IPR051906">
    <property type="entry name" value="TolC-like"/>
</dbReference>